<evidence type="ECO:0000313" key="1">
    <source>
        <dbReference type="EMBL" id="ABQ19751.1"/>
    </source>
</evidence>
<accession>A0A0H3AH59</accession>
<dbReference type="Proteomes" id="UP000000249">
    <property type="component" value="Chromosome 1"/>
</dbReference>
<proteinExistence type="predicted"/>
<organism evidence="1 2">
    <name type="scientific">Vibrio cholerae serotype O1 (strain ATCC 39541 / Classical Ogawa 395 / O395)</name>
    <dbReference type="NCBI Taxonomy" id="345073"/>
    <lineage>
        <taxon>Bacteria</taxon>
        <taxon>Pseudomonadati</taxon>
        <taxon>Pseudomonadota</taxon>
        <taxon>Gammaproteobacteria</taxon>
        <taxon>Vibrionales</taxon>
        <taxon>Vibrionaceae</taxon>
        <taxon>Vibrio</taxon>
    </lineage>
</organism>
<dbReference type="PATRIC" id="fig|345073.21.peg.1826"/>
<dbReference type="KEGG" id="vco:VC0395_A1369"/>
<name>A0A0H3AH59_VIBC3</name>
<dbReference type="KEGG" id="vcr:VC395_1885"/>
<gene>
    <name evidence="1" type="ordered locus">VC0395_A1369</name>
</gene>
<protein>
    <recommendedName>
        <fullName evidence="3">Helicase/UvrB N-terminal domain-containing protein</fullName>
    </recommendedName>
</protein>
<dbReference type="EMBL" id="CP000627">
    <property type="protein sequence ID" value="ABQ19751.1"/>
    <property type="molecule type" value="Genomic_DNA"/>
</dbReference>
<dbReference type="eggNOG" id="ENOG502Z7YA">
    <property type="taxonomic scope" value="Bacteria"/>
</dbReference>
<dbReference type="OrthoDB" id="6372157at2"/>
<evidence type="ECO:0000313" key="2">
    <source>
        <dbReference type="Proteomes" id="UP000000249"/>
    </source>
</evidence>
<sequence length="1220" mass="139836">MFMYSVFTCRYWRYIMVRLIKHQQLLGEYCMNVSIEEFTHFDFQLVPEPSPLDLVITESLKNHIEVNGVKSGALLPLPFQTGIGKTYTALNFLLQQMLEQVRSELKEENTGKKSKRLLYYVTDSVDNVVSAKADLLKLIEKQTVKGEPRFTLEQQEYLKAQIVHLPNQSEQLLQCSDAVLNDVLIGFNLNAERDVQAEWSAISGLRRHASNPEVKISLNRQAGYFYRNLIDRLQKKQKGADRVLLSGSLLASVETLLPGEKIRNGSAHVAFLTTSKFLKGFHNTRSRYSPLRDLSGAVLIIDEIDKQNQVILSELCKQQAQDLIWAIRTLRANFRDHQLESSPRYDKIEDLFEPLRERLEEFGTNWNLAFAFNTEGANLNERPVRLFSDRSFTHVSSATHKLSLKSDFLRRKNLIFSDEKVEGSLIEKHGLLTRFVNEADVIYQWFLGTMRKAVFQYWENVRGLEIEVRENRSLEGTFQEAVQSLLTHFNLQEFESAVYESFDTRGLRQSAGGKANKLSSSKSYHHTGLKLVEVAHNQGTRDTVNCKASFLNTSPSGVLADMVDAGAVILGISATARADTVIHNFDFKYLNERLGNKLLSLSREQKQRVNNYYHSRRNYKDNGVVLTVKYLNSRDAFLDALLEEYKPEARSSHFILNHYLGIAESEQAFVRSWLSKLLASIKAFISSPDNRYMLSLLNRTLDTTRQNINDFIQFCCDKWAKEFNVKTKTFFGVNADWMRLVGYDEISKHLNTELGKVVVFSTYASMGAGKNPDYAVNLALEGESLISVADVTYSTQLRSDIDSIYLEKPTQLLLSDDYSHTANQLCQFHQILSLQENGELSPKSAENWCRQQLMGMSRERSLQQYHQTSDYQSAVRKYIEQAVGRAGRTSLKRKQILLFVDSGLKEILAEESRDPSLFSHKYVALVNKAKSAGKSIVEDRAVRRLFNLAQRNNKDGMLSIKALVHRLHNQPASKSDIQEWQDIRTQLLRYPTVAFQPERFNRLYLQSMTKGYYRYQGNLDGDPNSFEFFDRVPYGDMVSEEDCSLATLVQNQYVRPWFERKGFACSWQKEANVMTPIMFTNIYKGALGEQAVEAVLTAFDFTFEEVPNSIYERFDNRVIFAGIEQPIWLDSKYWKHEGNESSEGYSSKIALVEEEFGPSKFIYVNALGDTSKPIRYLNSCFVETSPQLAKVIEIPALIDDSNADTNRTAVQELIKWLHHS</sequence>
<reference evidence="1 2" key="1">
    <citation type="submission" date="2007-03" db="EMBL/GenBank/DDBJ databases">
        <authorList>
            <person name="Heidelberg J."/>
        </authorList>
    </citation>
    <scope>NUCLEOTIDE SEQUENCE [LARGE SCALE GENOMIC DNA]</scope>
    <source>
        <strain evidence="2">ATCC 39541 / Classical Ogawa 395 / O395</strain>
    </source>
</reference>
<dbReference type="AlphaFoldDB" id="A0A0H3AH59"/>
<evidence type="ECO:0008006" key="3">
    <source>
        <dbReference type="Google" id="ProtNLM"/>
    </source>
</evidence>